<dbReference type="InterPro" id="IPR003594">
    <property type="entry name" value="HATPase_dom"/>
</dbReference>
<keyword evidence="10 11" id="KW-0472">Membrane</keyword>
<dbReference type="PRINTS" id="PR00344">
    <property type="entry name" value="BCTRLSENSOR"/>
</dbReference>
<dbReference type="PANTHER" id="PTHR45436:SF5">
    <property type="entry name" value="SENSOR HISTIDINE KINASE TRCS"/>
    <property type="match status" value="1"/>
</dbReference>
<evidence type="ECO:0000256" key="7">
    <source>
        <dbReference type="ARBA" id="ARBA00022777"/>
    </source>
</evidence>
<dbReference type="RefSeq" id="WP_085770023.1">
    <property type="nucleotide sequence ID" value="NZ_AP027149.1"/>
</dbReference>
<dbReference type="InterPro" id="IPR003661">
    <property type="entry name" value="HisK_dim/P_dom"/>
</dbReference>
<reference evidence="14 15" key="1">
    <citation type="submission" date="2017-02" db="EMBL/GenBank/DDBJ databases">
        <authorList>
            <person name="Peterson S.W."/>
        </authorList>
    </citation>
    <scope>NUCLEOTIDE SEQUENCE [LARGE SCALE GENOMIC DNA]</scope>
    <source>
        <strain evidence="14 15">S285</strain>
    </source>
</reference>
<dbReference type="PANTHER" id="PTHR45436">
    <property type="entry name" value="SENSOR HISTIDINE KINASE YKOH"/>
    <property type="match status" value="1"/>
</dbReference>
<dbReference type="CDD" id="cd00075">
    <property type="entry name" value="HATPase"/>
    <property type="match status" value="1"/>
</dbReference>
<dbReference type="PROSITE" id="PS50109">
    <property type="entry name" value="HIS_KIN"/>
    <property type="match status" value="1"/>
</dbReference>
<dbReference type="STRING" id="655015.B1812_01505"/>
<dbReference type="SUPFAM" id="SSF55874">
    <property type="entry name" value="ATPase domain of HSP90 chaperone/DNA topoisomerase II/histidine kinase"/>
    <property type="match status" value="1"/>
</dbReference>
<keyword evidence="5" id="KW-0808">Transferase</keyword>
<dbReference type="EMBL" id="CP019948">
    <property type="protein sequence ID" value="ARN79968.1"/>
    <property type="molecule type" value="Genomic_DNA"/>
</dbReference>
<dbReference type="SMART" id="SM00387">
    <property type="entry name" value="HATPase_c"/>
    <property type="match status" value="1"/>
</dbReference>
<dbReference type="InterPro" id="IPR036890">
    <property type="entry name" value="HATPase_C_sf"/>
</dbReference>
<dbReference type="InterPro" id="IPR036097">
    <property type="entry name" value="HisK_dim/P_sf"/>
</dbReference>
<dbReference type="GO" id="GO:0005886">
    <property type="term" value="C:plasma membrane"/>
    <property type="evidence" value="ECO:0007669"/>
    <property type="project" value="TreeGrafter"/>
</dbReference>
<dbReference type="Gene3D" id="1.10.287.130">
    <property type="match status" value="1"/>
</dbReference>
<dbReference type="GO" id="GO:0000155">
    <property type="term" value="F:phosphorelay sensor kinase activity"/>
    <property type="evidence" value="ECO:0007669"/>
    <property type="project" value="InterPro"/>
</dbReference>
<feature type="domain" description="HAMP" evidence="13">
    <location>
        <begin position="187"/>
        <end position="244"/>
    </location>
</feature>
<dbReference type="OrthoDB" id="8673316at2"/>
<dbReference type="Proteomes" id="UP000193978">
    <property type="component" value="Chromosome"/>
</dbReference>
<keyword evidence="4" id="KW-0597">Phosphoprotein</keyword>
<keyword evidence="9" id="KW-0902">Two-component regulatory system</keyword>
<dbReference type="Pfam" id="PF00512">
    <property type="entry name" value="HisKA"/>
    <property type="match status" value="1"/>
</dbReference>
<evidence type="ECO:0000256" key="8">
    <source>
        <dbReference type="ARBA" id="ARBA00022989"/>
    </source>
</evidence>
<dbReference type="AlphaFoldDB" id="A0A1W6MQV1"/>
<dbReference type="SMART" id="SM00388">
    <property type="entry name" value="HisKA"/>
    <property type="match status" value="1"/>
</dbReference>
<feature type="domain" description="Histidine kinase" evidence="12">
    <location>
        <begin position="252"/>
        <end position="454"/>
    </location>
</feature>
<evidence type="ECO:0000259" key="12">
    <source>
        <dbReference type="PROSITE" id="PS50109"/>
    </source>
</evidence>
<evidence type="ECO:0000256" key="1">
    <source>
        <dbReference type="ARBA" id="ARBA00000085"/>
    </source>
</evidence>
<protein>
    <recommendedName>
        <fullName evidence="3">histidine kinase</fullName>
        <ecNumber evidence="3">2.7.13.3</ecNumber>
    </recommendedName>
</protein>
<keyword evidence="7" id="KW-0418">Kinase</keyword>
<evidence type="ECO:0000259" key="13">
    <source>
        <dbReference type="PROSITE" id="PS50885"/>
    </source>
</evidence>
<dbReference type="SUPFAM" id="SSF47384">
    <property type="entry name" value="Homodimeric domain of signal transducing histidine kinase"/>
    <property type="match status" value="1"/>
</dbReference>
<evidence type="ECO:0000256" key="6">
    <source>
        <dbReference type="ARBA" id="ARBA00022692"/>
    </source>
</evidence>
<organism evidence="14 15">
    <name type="scientific">Methylocystis bryophila</name>
    <dbReference type="NCBI Taxonomy" id="655015"/>
    <lineage>
        <taxon>Bacteria</taxon>
        <taxon>Pseudomonadati</taxon>
        <taxon>Pseudomonadota</taxon>
        <taxon>Alphaproteobacteria</taxon>
        <taxon>Hyphomicrobiales</taxon>
        <taxon>Methylocystaceae</taxon>
        <taxon>Methylocystis</taxon>
    </lineage>
</organism>
<comment type="subcellular location">
    <subcellularLocation>
        <location evidence="2">Membrane</location>
    </subcellularLocation>
</comment>
<evidence type="ECO:0000256" key="11">
    <source>
        <dbReference type="SAM" id="Phobius"/>
    </source>
</evidence>
<dbReference type="InterPro" id="IPR004358">
    <property type="entry name" value="Sig_transdc_His_kin-like_C"/>
</dbReference>
<dbReference type="EC" id="2.7.13.3" evidence="3"/>
<evidence type="ECO:0000256" key="3">
    <source>
        <dbReference type="ARBA" id="ARBA00012438"/>
    </source>
</evidence>
<dbReference type="Pfam" id="PF02518">
    <property type="entry name" value="HATPase_c"/>
    <property type="match status" value="1"/>
</dbReference>
<accession>A0A1W6MQV1</accession>
<gene>
    <name evidence="14" type="ORF">B1812_01505</name>
</gene>
<evidence type="ECO:0000256" key="2">
    <source>
        <dbReference type="ARBA" id="ARBA00004370"/>
    </source>
</evidence>
<evidence type="ECO:0000256" key="4">
    <source>
        <dbReference type="ARBA" id="ARBA00022553"/>
    </source>
</evidence>
<evidence type="ECO:0000313" key="14">
    <source>
        <dbReference type="EMBL" id="ARN79968.1"/>
    </source>
</evidence>
<dbReference type="KEGG" id="mbry:B1812_01505"/>
<evidence type="ECO:0000256" key="5">
    <source>
        <dbReference type="ARBA" id="ARBA00022679"/>
    </source>
</evidence>
<evidence type="ECO:0000313" key="15">
    <source>
        <dbReference type="Proteomes" id="UP000193978"/>
    </source>
</evidence>
<dbReference type="Gene3D" id="3.30.565.10">
    <property type="entry name" value="Histidine kinase-like ATPase, C-terminal domain"/>
    <property type="match status" value="1"/>
</dbReference>
<evidence type="ECO:0000256" key="10">
    <source>
        <dbReference type="ARBA" id="ARBA00023136"/>
    </source>
</evidence>
<evidence type="ECO:0000256" key="9">
    <source>
        <dbReference type="ARBA" id="ARBA00023012"/>
    </source>
</evidence>
<feature type="transmembrane region" description="Helical" evidence="11">
    <location>
        <begin position="14"/>
        <end position="37"/>
    </location>
</feature>
<dbReference type="CDD" id="cd00082">
    <property type="entry name" value="HisKA"/>
    <property type="match status" value="1"/>
</dbReference>
<dbReference type="PROSITE" id="PS50885">
    <property type="entry name" value="HAMP"/>
    <property type="match status" value="1"/>
</dbReference>
<keyword evidence="6 11" id="KW-0812">Transmembrane</keyword>
<dbReference type="InterPro" id="IPR003660">
    <property type="entry name" value="HAMP_dom"/>
</dbReference>
<keyword evidence="15" id="KW-1185">Reference proteome</keyword>
<comment type="catalytic activity">
    <reaction evidence="1">
        <text>ATP + protein L-histidine = ADP + protein N-phospho-L-histidine.</text>
        <dbReference type="EC" id="2.7.13.3"/>
    </reaction>
</comment>
<dbReference type="InterPro" id="IPR050428">
    <property type="entry name" value="TCS_sensor_his_kinase"/>
</dbReference>
<sequence>MRSSTLVQPLLHTIGVRLTMVAMGVISVLTLVTVMEYTSDIGKLRRETLEHQAKHLFDGLRFGRNSNFLQYCKRYPEAYGYRVVNDKNEILTEVNEALFTGMPRYLNIGPPYLAYRRRGGGEAGKEQWLVTWGKEISSTHLWIQATLIGDPAALWREVIVEEVIDHVVIPSLLIIPPLGFAIFLALRSALRPLSRIAESARDLAIEVDSGAPLQELPSEELPREALDLVAAINILLQKFKSMLVQQKQFTDNAAHELRTPLAALSLQISRLPPSEPVERLRSDVAVMGRLVDQLLRLAQAEQLAKAGFLEQDLREIARAACEEMAFLAAQQGRLLEFDEPSTPVLASCSAEFIQIAVRNLIENALRVTPVGSMVSIEVREPAQISVSDRGPGIPDSEKPLVFQRYWTRPRRHGKGAGIGLALVNRIMDLHGGAMRIEDRESGGACVTLSLASAHARDFAVQRHIRNGVA</sequence>
<name>A0A1W6MQV1_9HYPH</name>
<dbReference type="InterPro" id="IPR005467">
    <property type="entry name" value="His_kinase_dom"/>
</dbReference>
<proteinExistence type="predicted"/>
<keyword evidence="8 11" id="KW-1133">Transmembrane helix</keyword>